<evidence type="ECO:0000313" key="8">
    <source>
        <dbReference type="Proteomes" id="UP000054302"/>
    </source>
</evidence>
<evidence type="ECO:0000256" key="4">
    <source>
        <dbReference type="ARBA" id="ARBA00023163"/>
    </source>
</evidence>
<dbReference type="EMBL" id="KN847522">
    <property type="protein sequence ID" value="KIV93056.1"/>
    <property type="molecule type" value="Genomic_DNA"/>
</dbReference>
<dbReference type="GO" id="GO:0005634">
    <property type="term" value="C:nucleus"/>
    <property type="evidence" value="ECO:0007669"/>
    <property type="project" value="TreeGrafter"/>
</dbReference>
<evidence type="ECO:0000256" key="3">
    <source>
        <dbReference type="ARBA" id="ARBA00023125"/>
    </source>
</evidence>
<dbReference type="STRING" id="212818.A0A0D1XXX6"/>
<accession>A0A0D1XXX6</accession>
<evidence type="ECO:0000256" key="1">
    <source>
        <dbReference type="ARBA" id="ARBA00022723"/>
    </source>
</evidence>
<dbReference type="CDD" id="cd12148">
    <property type="entry name" value="fungal_TF_MHR"/>
    <property type="match status" value="1"/>
</dbReference>
<evidence type="ECO:0000313" key="7">
    <source>
        <dbReference type="EMBL" id="KIV93056.1"/>
    </source>
</evidence>
<dbReference type="OrthoDB" id="3034343at2759"/>
<keyword evidence="3" id="KW-0238">DNA-binding</keyword>
<dbReference type="PROSITE" id="PS00463">
    <property type="entry name" value="ZN2_CY6_FUNGAL_1"/>
    <property type="match status" value="1"/>
</dbReference>
<dbReference type="PROSITE" id="PS50048">
    <property type="entry name" value="ZN2_CY6_FUNGAL_2"/>
    <property type="match status" value="1"/>
</dbReference>
<keyword evidence="5" id="KW-0539">Nucleus</keyword>
<protein>
    <recommendedName>
        <fullName evidence="6">Zn(2)-C6 fungal-type domain-containing protein</fullName>
    </recommendedName>
</protein>
<name>A0A0D1XXX6_EXOME</name>
<dbReference type="VEuPathDB" id="FungiDB:PV10_04301"/>
<dbReference type="OMA" id="GESDPWL"/>
<keyword evidence="8" id="KW-1185">Reference proteome</keyword>
<keyword evidence="1" id="KW-0479">Metal-binding</keyword>
<dbReference type="Proteomes" id="UP000054302">
    <property type="component" value="Unassembled WGS sequence"/>
</dbReference>
<dbReference type="HOGENOM" id="CLU_006632_3_0_1"/>
<keyword evidence="2" id="KW-0805">Transcription regulation</keyword>
<evidence type="ECO:0000256" key="5">
    <source>
        <dbReference type="ARBA" id="ARBA00023242"/>
    </source>
</evidence>
<sequence>MALDPPPETTARKYRSKRQRPCDLCRTRKVQCKIPENHTCCELCKRLDRRCTFVIEPLRKEYRLRHHGEGSTSRPSLNIPLVDRNREVPLPPVVLDLGNDEAEMDIDAGSFWISPNPDHVSFNPEDASQMVEMGWASADFSLTTPQQRSDLQQTGHNLTATPNLAIPGPESPIRASVNGNNQLQLQGEEARGTYLSSNMHHPAQALPLDSRSRLSNPSPNTPPAPMAADMEHLITFPSSDAFDGSPQSSGIGADGVLGDGLDWPAEFSLESKPGWSNQVIGLSSESDPFLLRHYLYNVHDTHPMFRLHFRKILDDKDMQTHFEEQSVPVGNVPLQFMMVNEEMWQDGLKSVERIVSGPHTEESDLKLLNEIVPNELGSRLLKLYTQCVHPRFPVLSLSDLSQLLTDDCCIGIKSTVFALAAPFTFLDDELSVSKGYSQLPTENLWAIAYRNYLRLSQFSHLSLLQLSLLLLEMPPLNFAVAESPNPWALSCSALAIAESLGLNIDPLNWRLPRHEIILRRRLWWLTYVQHIWHALVFGRTSHIDDAAWDVSRLSPDDFEGTDHPDPDVKNAIKQHIPTIMAMSDLSTIAADILKQFYTLKAIRQTSSLTSLLDRAKPLRKRMETWMKGQSVLSKATSDLNDDDLEKSAPLRLSHITLEILIYRALLRPLSYGALQSAEQNREPTSFIFENCYACAKVAVEFVAALNAKHFSNYWHPYARYQLCYISTFILMNFAQSATQEAALRNKALLSKWRDSLRSLSRAWPLAKLATMRLDAAFWKGLSAVVHGAGPDNPASRLLKEQGSQTSG</sequence>
<dbReference type="PANTHER" id="PTHR31668:SF4">
    <property type="entry name" value="TRANSCRIPTIONAL ACTIVATOR PROTEIN DAL81"/>
    <property type="match status" value="1"/>
</dbReference>
<dbReference type="GO" id="GO:0006351">
    <property type="term" value="P:DNA-templated transcription"/>
    <property type="evidence" value="ECO:0007669"/>
    <property type="project" value="InterPro"/>
</dbReference>
<dbReference type="GO" id="GO:0000981">
    <property type="term" value="F:DNA-binding transcription factor activity, RNA polymerase II-specific"/>
    <property type="evidence" value="ECO:0007669"/>
    <property type="project" value="InterPro"/>
</dbReference>
<feature type="domain" description="Zn(2)-C6 fungal-type" evidence="6">
    <location>
        <begin position="21"/>
        <end position="53"/>
    </location>
</feature>
<dbReference type="Pfam" id="PF04082">
    <property type="entry name" value="Fungal_trans"/>
    <property type="match status" value="1"/>
</dbReference>
<dbReference type="InterPro" id="IPR036864">
    <property type="entry name" value="Zn2-C6_fun-type_DNA-bd_sf"/>
</dbReference>
<proteinExistence type="predicted"/>
<dbReference type="CDD" id="cd00067">
    <property type="entry name" value="GAL4"/>
    <property type="match status" value="1"/>
</dbReference>
<dbReference type="GO" id="GO:0001080">
    <property type="term" value="P:nitrogen catabolite activation of transcription from RNA polymerase II promoter"/>
    <property type="evidence" value="ECO:0007669"/>
    <property type="project" value="TreeGrafter"/>
</dbReference>
<dbReference type="GO" id="GO:0003677">
    <property type="term" value="F:DNA binding"/>
    <property type="evidence" value="ECO:0007669"/>
    <property type="project" value="UniProtKB-KW"/>
</dbReference>
<dbReference type="GO" id="GO:0008270">
    <property type="term" value="F:zinc ion binding"/>
    <property type="evidence" value="ECO:0007669"/>
    <property type="project" value="InterPro"/>
</dbReference>
<gene>
    <name evidence="7" type="ORF">PV10_04301</name>
</gene>
<reference evidence="7 8" key="1">
    <citation type="submission" date="2015-01" db="EMBL/GenBank/DDBJ databases">
        <title>The Genome Sequence of Exophiala mesophila CBS40295.</title>
        <authorList>
            <consortium name="The Broad Institute Genomics Platform"/>
            <person name="Cuomo C."/>
            <person name="de Hoog S."/>
            <person name="Gorbushina A."/>
            <person name="Stielow B."/>
            <person name="Teixiera M."/>
            <person name="Abouelleil A."/>
            <person name="Chapman S.B."/>
            <person name="Priest M."/>
            <person name="Young S.K."/>
            <person name="Wortman J."/>
            <person name="Nusbaum C."/>
            <person name="Birren B."/>
        </authorList>
    </citation>
    <scope>NUCLEOTIDE SEQUENCE [LARGE SCALE GENOMIC DNA]</scope>
    <source>
        <strain evidence="7 8">CBS 40295</strain>
    </source>
</reference>
<evidence type="ECO:0000256" key="2">
    <source>
        <dbReference type="ARBA" id="ARBA00023015"/>
    </source>
</evidence>
<dbReference type="InterPro" id="IPR050797">
    <property type="entry name" value="Carb_Metab_Trans_Reg"/>
</dbReference>
<keyword evidence="4" id="KW-0804">Transcription</keyword>
<dbReference type="GeneID" id="27322146"/>
<dbReference type="RefSeq" id="XP_016224630.1">
    <property type="nucleotide sequence ID" value="XM_016368842.1"/>
</dbReference>
<dbReference type="SUPFAM" id="SSF57701">
    <property type="entry name" value="Zn2/Cys6 DNA-binding domain"/>
    <property type="match status" value="1"/>
</dbReference>
<organism evidence="7 8">
    <name type="scientific">Exophiala mesophila</name>
    <name type="common">Black yeast-like fungus</name>
    <dbReference type="NCBI Taxonomy" id="212818"/>
    <lineage>
        <taxon>Eukaryota</taxon>
        <taxon>Fungi</taxon>
        <taxon>Dikarya</taxon>
        <taxon>Ascomycota</taxon>
        <taxon>Pezizomycotina</taxon>
        <taxon>Eurotiomycetes</taxon>
        <taxon>Chaetothyriomycetidae</taxon>
        <taxon>Chaetothyriales</taxon>
        <taxon>Herpotrichiellaceae</taxon>
        <taxon>Exophiala</taxon>
    </lineage>
</organism>
<dbReference type="SMART" id="SM00906">
    <property type="entry name" value="Fungal_trans"/>
    <property type="match status" value="1"/>
</dbReference>
<dbReference type="InterPro" id="IPR007219">
    <property type="entry name" value="XnlR_reg_dom"/>
</dbReference>
<dbReference type="AlphaFoldDB" id="A0A0D1XXX6"/>
<dbReference type="InterPro" id="IPR001138">
    <property type="entry name" value="Zn2Cys6_DnaBD"/>
</dbReference>
<evidence type="ECO:0000259" key="6">
    <source>
        <dbReference type="PROSITE" id="PS50048"/>
    </source>
</evidence>
<dbReference type="PANTHER" id="PTHR31668">
    <property type="entry name" value="GLUCOSE TRANSPORT TRANSCRIPTION REGULATOR RGT1-RELATED-RELATED"/>
    <property type="match status" value="1"/>
</dbReference>